<dbReference type="Proteomes" id="UP000823775">
    <property type="component" value="Unassembled WGS sequence"/>
</dbReference>
<dbReference type="InterPro" id="IPR035595">
    <property type="entry name" value="UDP_glycos_trans_CS"/>
</dbReference>
<dbReference type="InterPro" id="IPR002213">
    <property type="entry name" value="UDP_glucos_trans"/>
</dbReference>
<keyword evidence="3" id="KW-0328">Glycosyltransferase</keyword>
<evidence type="ECO:0008006" key="6">
    <source>
        <dbReference type="Google" id="ProtNLM"/>
    </source>
</evidence>
<dbReference type="Pfam" id="PF00201">
    <property type="entry name" value="UDPGT"/>
    <property type="match status" value="1"/>
</dbReference>
<gene>
    <name evidence="4" type="ORF">HAX54_046154</name>
</gene>
<keyword evidence="5" id="KW-1185">Reference proteome</keyword>
<reference evidence="4 5" key="1">
    <citation type="journal article" date="2021" name="BMC Genomics">
        <title>Datura genome reveals duplications of psychoactive alkaloid biosynthetic genes and high mutation rate following tissue culture.</title>
        <authorList>
            <person name="Rajewski A."/>
            <person name="Carter-House D."/>
            <person name="Stajich J."/>
            <person name="Litt A."/>
        </authorList>
    </citation>
    <scope>NUCLEOTIDE SEQUENCE [LARGE SCALE GENOMIC DNA]</scope>
    <source>
        <strain evidence="4">AR-01</strain>
    </source>
</reference>
<evidence type="ECO:0000313" key="5">
    <source>
        <dbReference type="Proteomes" id="UP000823775"/>
    </source>
</evidence>
<dbReference type="PROSITE" id="PS00375">
    <property type="entry name" value="UDPGT"/>
    <property type="match status" value="1"/>
</dbReference>
<dbReference type="SUPFAM" id="SSF53756">
    <property type="entry name" value="UDP-Glycosyltransferase/glycogen phosphorylase"/>
    <property type="match status" value="1"/>
</dbReference>
<dbReference type="PANTHER" id="PTHR48044:SF29">
    <property type="entry name" value="GLYCOSYLTRANSFERASE"/>
    <property type="match status" value="1"/>
</dbReference>
<accession>A0ABS8WKJ1</accession>
<organism evidence="4 5">
    <name type="scientific">Datura stramonium</name>
    <name type="common">Jimsonweed</name>
    <name type="synonym">Common thornapple</name>
    <dbReference type="NCBI Taxonomy" id="4076"/>
    <lineage>
        <taxon>Eukaryota</taxon>
        <taxon>Viridiplantae</taxon>
        <taxon>Streptophyta</taxon>
        <taxon>Embryophyta</taxon>
        <taxon>Tracheophyta</taxon>
        <taxon>Spermatophyta</taxon>
        <taxon>Magnoliopsida</taxon>
        <taxon>eudicotyledons</taxon>
        <taxon>Gunneridae</taxon>
        <taxon>Pentapetalae</taxon>
        <taxon>asterids</taxon>
        <taxon>lamiids</taxon>
        <taxon>Solanales</taxon>
        <taxon>Solanaceae</taxon>
        <taxon>Solanoideae</taxon>
        <taxon>Datureae</taxon>
        <taxon>Datura</taxon>
    </lineage>
</organism>
<comment type="caution">
    <text evidence="4">The sequence shown here is derived from an EMBL/GenBank/DDBJ whole genome shotgun (WGS) entry which is preliminary data.</text>
</comment>
<dbReference type="EMBL" id="JACEIK010007247">
    <property type="protein sequence ID" value="MCE3049938.1"/>
    <property type="molecule type" value="Genomic_DNA"/>
</dbReference>
<dbReference type="CDD" id="cd03784">
    <property type="entry name" value="GT1_Gtf-like"/>
    <property type="match status" value="1"/>
</dbReference>
<comment type="similarity">
    <text evidence="1 3">Belongs to the UDP-glycosyltransferase family.</text>
</comment>
<evidence type="ECO:0000256" key="2">
    <source>
        <dbReference type="ARBA" id="ARBA00022679"/>
    </source>
</evidence>
<evidence type="ECO:0000256" key="3">
    <source>
        <dbReference type="RuleBase" id="RU003718"/>
    </source>
</evidence>
<protein>
    <recommendedName>
        <fullName evidence="6">UDP-glycosyltransferases domain-containing protein</fullName>
    </recommendedName>
</protein>
<dbReference type="PANTHER" id="PTHR48044">
    <property type="entry name" value="GLYCOSYLTRANSFERASE"/>
    <property type="match status" value="1"/>
</dbReference>
<proteinExistence type="inferred from homology"/>
<dbReference type="Gene3D" id="3.40.50.2000">
    <property type="entry name" value="Glycogen Phosphorylase B"/>
    <property type="match status" value="2"/>
</dbReference>
<evidence type="ECO:0000313" key="4">
    <source>
        <dbReference type="EMBL" id="MCE3049938.1"/>
    </source>
</evidence>
<sequence length="355" mass="40022">MSKPDFAKIFGSLKPDLLMYDLYQPWAEEVARSHNIPAVKLLTSTAAFLSYFFHSYIKPDARAPPFPLIYSKEIEQRRLNKLMQSANAMTKKNPGGGDSDGGDFFSGSNKQIALITTSRAIEAKYIDYLQDVHCYRKAIPVGSLIHEQGDHNDYEYVELMDWLGKKDEHSTVFVSFGSEHFLSKDESEEIAFGLERSDVNFIWVVRFPKTDELEAQLPKGFLERVGDRGRVVEGWVPQQRILNHQSIGGFVSHCGFNSVMESIDFGVPIIAMPVHLDQPVNAGLMVEIGVAVEIVRDDEGKVHREEIAKVVKSVIVEETGDVLRNRVREISENSKYVSGKEMDAAVQELIHLCKN</sequence>
<name>A0ABS8WKJ1_DATST</name>
<evidence type="ECO:0000256" key="1">
    <source>
        <dbReference type="ARBA" id="ARBA00009995"/>
    </source>
</evidence>
<keyword evidence="2 3" id="KW-0808">Transferase</keyword>